<name>A0A212AMS6_9RHOB</name>
<accession>A0A212AMS6</accession>
<reference evidence="5 6" key="1">
    <citation type="submission" date="2016-11" db="EMBL/GenBank/DDBJ databases">
        <title>Comparison of Traditional DNA-DNA Hybridization with In Silico Genomic Analysis.</title>
        <authorList>
            <person name="Nicholson A.C."/>
            <person name="Sammons S."/>
            <person name="Humrighouse B.W."/>
            <person name="Graziano J."/>
            <person name="Lasker B."/>
            <person name="Whitney A.M."/>
            <person name="Mcquiston J.R."/>
        </authorList>
    </citation>
    <scope>NUCLEOTIDE SEQUENCE [LARGE SCALE GENOMIC DNA]</scope>
    <source>
        <strain evidence="3 6">H1892</strain>
        <strain evidence="4 5">H2381</strain>
    </source>
</reference>
<evidence type="ECO:0000259" key="2">
    <source>
        <dbReference type="PROSITE" id="PS50110"/>
    </source>
</evidence>
<dbReference type="GO" id="GO:0000160">
    <property type="term" value="P:phosphorelay signal transduction system"/>
    <property type="evidence" value="ECO:0007669"/>
    <property type="project" value="InterPro"/>
</dbReference>
<sequence>MADGAQDLRTALIVDDHPLFCDALSMTPTGPVWIGEVAAVGSLAAAVDRLEAWPLPDVLLLDLNLPDLDGIEGVVRMRQAAPIIVGRGIIQ</sequence>
<evidence type="ECO:0000256" key="1">
    <source>
        <dbReference type="PROSITE-ProRule" id="PRU00169"/>
    </source>
</evidence>
<feature type="domain" description="Response regulatory" evidence="2">
    <location>
        <begin position="10"/>
        <end position="91"/>
    </location>
</feature>
<dbReference type="PROSITE" id="PS50110">
    <property type="entry name" value="RESPONSE_REGULATORY"/>
    <property type="match status" value="1"/>
</dbReference>
<keyword evidence="6" id="KW-1185">Reference proteome</keyword>
<evidence type="ECO:0000313" key="4">
    <source>
        <dbReference type="EMBL" id="OWJ82755.1"/>
    </source>
</evidence>
<dbReference type="InterPro" id="IPR011006">
    <property type="entry name" value="CheY-like_superfamily"/>
</dbReference>
<dbReference type="Proteomes" id="UP000196640">
    <property type="component" value="Unassembled WGS sequence"/>
</dbReference>
<evidence type="ECO:0000313" key="3">
    <source>
        <dbReference type="EMBL" id="OWJ75050.1"/>
    </source>
</evidence>
<feature type="modified residue" description="4-aspartylphosphate" evidence="1">
    <location>
        <position position="62"/>
    </location>
</feature>
<evidence type="ECO:0000313" key="6">
    <source>
        <dbReference type="Proteomes" id="UP000214673"/>
    </source>
</evidence>
<comment type="caution">
    <text evidence="4">The sequence shown here is derived from an EMBL/GenBank/DDBJ whole genome shotgun (WGS) entry which is preliminary data.</text>
</comment>
<protein>
    <recommendedName>
        <fullName evidence="2">Response regulatory domain-containing protein</fullName>
    </recommendedName>
</protein>
<dbReference type="OrthoDB" id="9814495at2"/>
<dbReference type="EMBL" id="NIPV01000042">
    <property type="protein sequence ID" value="OWJ75050.1"/>
    <property type="molecule type" value="Genomic_DNA"/>
</dbReference>
<dbReference type="Pfam" id="PF00072">
    <property type="entry name" value="Response_reg"/>
    <property type="match status" value="1"/>
</dbReference>
<dbReference type="AlphaFoldDB" id="A0A212AMS6"/>
<dbReference type="InterPro" id="IPR001789">
    <property type="entry name" value="Sig_transdc_resp-reg_receiver"/>
</dbReference>
<organism evidence="4 5">
    <name type="scientific">Haematobacter missouriensis</name>
    <dbReference type="NCBI Taxonomy" id="366616"/>
    <lineage>
        <taxon>Bacteria</taxon>
        <taxon>Pseudomonadati</taxon>
        <taxon>Pseudomonadota</taxon>
        <taxon>Alphaproteobacteria</taxon>
        <taxon>Rhodobacterales</taxon>
        <taxon>Paracoccaceae</taxon>
        <taxon>Haematobacter</taxon>
    </lineage>
</organism>
<gene>
    <name evidence="4" type="ORF">CDV52_12115</name>
    <name evidence="3" type="ORF">CDV53_11660</name>
</gene>
<dbReference type="SUPFAM" id="SSF52172">
    <property type="entry name" value="CheY-like"/>
    <property type="match status" value="1"/>
</dbReference>
<keyword evidence="1" id="KW-0597">Phosphoprotein</keyword>
<dbReference type="STRING" id="366616.CG51_18405"/>
<dbReference type="Proteomes" id="UP000214673">
    <property type="component" value="Unassembled WGS sequence"/>
</dbReference>
<dbReference type="Gene3D" id="3.40.50.2300">
    <property type="match status" value="1"/>
</dbReference>
<evidence type="ECO:0000313" key="5">
    <source>
        <dbReference type="Proteomes" id="UP000196640"/>
    </source>
</evidence>
<proteinExistence type="predicted"/>
<dbReference type="EMBL" id="NIPX01000023">
    <property type="protein sequence ID" value="OWJ82755.1"/>
    <property type="molecule type" value="Genomic_DNA"/>
</dbReference>